<gene>
    <name evidence="2" type="ORF">UT35_C0028G0002</name>
</gene>
<sequence length="379" mass="39957">MTKKIRSAFGVVMAILTITFSVGCPDNPGTTGPSEKPTAMITCNKQANVCSVDSGDVPLIDWTATSVENCIVKRDGVPVVGWTGLAGANNTPALMANTVYSLECTGPNGSATANVSITVVAPVVIELTFVSRLTEQPVVGATVTVLEKVYITDVRGVIQVVVPASTKNYFVVSATATGFLPRGDAYTGAMSTFSMFQCYDGNCETQVKQMLYGDQSAPNNTGLHPLKRLKFPVVIGELSQDMADNPTVVAIHKQALSIAQTATGGAVSFSIGAPNPASVPVKFSIDSTCPYIGCTAMVDVQNIAQSGKVRYHDVAGAKSLFYVTHEQGHVLRFEHHVFPGLMGSGVGAVDFSPAEKAYILQALRTEVGNTFPDNAPARR</sequence>
<organism evidence="2 3">
    <name type="scientific">Candidatus Yanofskybacteria bacterium GW2011_GWD1_39_16</name>
    <dbReference type="NCBI Taxonomy" id="1619030"/>
    <lineage>
        <taxon>Bacteria</taxon>
        <taxon>Candidatus Yanofskyibacteriota</taxon>
    </lineage>
</organism>
<dbReference type="AlphaFoldDB" id="A0A837HRR7"/>
<proteinExistence type="predicted"/>
<accession>A0A837HRR7</accession>
<feature type="signal peptide" evidence="1">
    <location>
        <begin position="1"/>
        <end position="23"/>
    </location>
</feature>
<comment type="caution">
    <text evidence="2">The sequence shown here is derived from an EMBL/GenBank/DDBJ whole genome shotgun (WGS) entry which is preliminary data.</text>
</comment>
<reference evidence="2 3" key="1">
    <citation type="journal article" date="2015" name="Nature">
        <title>rRNA introns, odd ribosomes, and small enigmatic genomes across a large radiation of phyla.</title>
        <authorList>
            <person name="Brown C.T."/>
            <person name="Hug L.A."/>
            <person name="Thomas B.C."/>
            <person name="Sharon I."/>
            <person name="Castelle C.J."/>
            <person name="Singh A."/>
            <person name="Wilkins M.J."/>
            <person name="Williams K.H."/>
            <person name="Banfield J.F."/>
        </authorList>
    </citation>
    <scope>NUCLEOTIDE SEQUENCE [LARGE SCALE GENOMIC DNA]</scope>
</reference>
<evidence type="ECO:0000313" key="2">
    <source>
        <dbReference type="EMBL" id="KKR07268.1"/>
    </source>
</evidence>
<keyword evidence="1" id="KW-0732">Signal</keyword>
<feature type="chain" id="PRO_5032382669" evidence="1">
    <location>
        <begin position="24"/>
        <end position="379"/>
    </location>
</feature>
<protein>
    <submittedName>
        <fullName evidence="2">Uncharacterized protein</fullName>
    </submittedName>
</protein>
<name>A0A837HRR7_9BACT</name>
<evidence type="ECO:0000256" key="1">
    <source>
        <dbReference type="SAM" id="SignalP"/>
    </source>
</evidence>
<dbReference type="Proteomes" id="UP000033996">
    <property type="component" value="Unassembled WGS sequence"/>
</dbReference>
<evidence type="ECO:0000313" key="3">
    <source>
        <dbReference type="Proteomes" id="UP000033996"/>
    </source>
</evidence>
<dbReference type="EMBL" id="LBWL01000028">
    <property type="protein sequence ID" value="KKR07268.1"/>
    <property type="molecule type" value="Genomic_DNA"/>
</dbReference>
<dbReference type="PROSITE" id="PS51257">
    <property type="entry name" value="PROKAR_LIPOPROTEIN"/>
    <property type="match status" value="1"/>
</dbReference>